<feature type="transmembrane region" description="Helical" evidence="1">
    <location>
        <begin position="51"/>
        <end position="69"/>
    </location>
</feature>
<comment type="caution">
    <text evidence="2">The sequence shown here is derived from an EMBL/GenBank/DDBJ whole genome shotgun (WGS) entry which is preliminary data.</text>
</comment>
<gene>
    <name evidence="2" type="ORF">D9X91_13275</name>
</gene>
<dbReference type="RefSeq" id="WP_121681123.1">
    <property type="nucleotide sequence ID" value="NZ_RCVZ01000009.1"/>
</dbReference>
<dbReference type="Proteomes" id="UP000276770">
    <property type="component" value="Unassembled WGS sequence"/>
</dbReference>
<dbReference type="AlphaFoldDB" id="A0A3L7JVE8"/>
<name>A0A3L7JVE8_9BACI</name>
<feature type="transmembrane region" description="Helical" evidence="1">
    <location>
        <begin position="6"/>
        <end position="22"/>
    </location>
</feature>
<keyword evidence="3" id="KW-1185">Reference proteome</keyword>
<keyword evidence="1" id="KW-0812">Transmembrane</keyword>
<evidence type="ECO:0000256" key="1">
    <source>
        <dbReference type="SAM" id="Phobius"/>
    </source>
</evidence>
<feature type="transmembrane region" description="Helical" evidence="1">
    <location>
        <begin position="29"/>
        <end position="45"/>
    </location>
</feature>
<reference evidence="2 3" key="1">
    <citation type="submission" date="2018-10" db="EMBL/GenBank/DDBJ databases">
        <title>Falsibacillus sp. genome draft.</title>
        <authorList>
            <person name="Shi S."/>
        </authorList>
    </citation>
    <scope>NUCLEOTIDE SEQUENCE [LARGE SCALE GENOMIC DNA]</scope>
    <source>
        <strain evidence="2 3">GY 10110</strain>
    </source>
</reference>
<sequence length="77" mass="8795">MIVYVIIALIFLLIYLNLVRTGRMNLFELTALTFIIFGGILMIWSKTWLGNVGVGIFSLGSFMQLVDVIKNKNEIKR</sequence>
<proteinExistence type="predicted"/>
<keyword evidence="1" id="KW-1133">Transmembrane helix</keyword>
<organism evidence="2 3">
    <name type="scientific">Falsibacillus albus</name>
    <dbReference type="NCBI Taxonomy" id="2478915"/>
    <lineage>
        <taxon>Bacteria</taxon>
        <taxon>Bacillati</taxon>
        <taxon>Bacillota</taxon>
        <taxon>Bacilli</taxon>
        <taxon>Bacillales</taxon>
        <taxon>Bacillaceae</taxon>
        <taxon>Falsibacillus</taxon>
    </lineage>
</organism>
<evidence type="ECO:0000313" key="3">
    <source>
        <dbReference type="Proteomes" id="UP000276770"/>
    </source>
</evidence>
<dbReference type="EMBL" id="RCVZ01000009">
    <property type="protein sequence ID" value="RLQ94510.1"/>
    <property type="molecule type" value="Genomic_DNA"/>
</dbReference>
<accession>A0A3L7JVE8</accession>
<keyword evidence="1" id="KW-0472">Membrane</keyword>
<protein>
    <submittedName>
        <fullName evidence="2">Uncharacterized protein</fullName>
    </submittedName>
</protein>
<evidence type="ECO:0000313" key="2">
    <source>
        <dbReference type="EMBL" id="RLQ94510.1"/>
    </source>
</evidence>